<dbReference type="EMBL" id="KQ981645">
    <property type="protein sequence ID" value="KYN38674.1"/>
    <property type="molecule type" value="Genomic_DNA"/>
</dbReference>
<reference evidence="1 2" key="1">
    <citation type="submission" date="2016-03" db="EMBL/GenBank/DDBJ databases">
        <title>Trachymyrmex septentrionalis WGS genome.</title>
        <authorList>
            <person name="Nygaard S."/>
            <person name="Hu H."/>
            <person name="Boomsma J."/>
            <person name="Zhang G."/>
        </authorList>
    </citation>
    <scope>NUCLEOTIDE SEQUENCE [LARGE SCALE GENOMIC DNA]</scope>
    <source>
        <strain evidence="1">Tsep2-gDNA-1</strain>
        <tissue evidence="1">Whole body</tissue>
    </source>
</reference>
<accession>A0A151JX99</accession>
<organism evidence="1 2">
    <name type="scientific">Trachymyrmex septentrionalis</name>
    <dbReference type="NCBI Taxonomy" id="34720"/>
    <lineage>
        <taxon>Eukaryota</taxon>
        <taxon>Metazoa</taxon>
        <taxon>Ecdysozoa</taxon>
        <taxon>Arthropoda</taxon>
        <taxon>Hexapoda</taxon>
        <taxon>Insecta</taxon>
        <taxon>Pterygota</taxon>
        <taxon>Neoptera</taxon>
        <taxon>Endopterygota</taxon>
        <taxon>Hymenoptera</taxon>
        <taxon>Apocrita</taxon>
        <taxon>Aculeata</taxon>
        <taxon>Formicoidea</taxon>
        <taxon>Formicidae</taxon>
        <taxon>Myrmicinae</taxon>
        <taxon>Trachymyrmex</taxon>
    </lineage>
</organism>
<keyword evidence="2" id="KW-1185">Reference proteome</keyword>
<dbReference type="Proteomes" id="UP000078541">
    <property type="component" value="Unassembled WGS sequence"/>
</dbReference>
<sequence length="157" mass="17735">MASGHDDNSHCETAVLPRHVESTYKSRSENKVFVRYRQKPLRIRHSKAQLINSYTIDDCHCSTLRERDFPRYPLPTILLHTTSATSSRLSSSFLSRLLTAVCQPSTLPYFSRVLVRSGAARASGLSVFKQNRGGPFPSSKIRSNLIEVITKLHYSLL</sequence>
<proteinExistence type="predicted"/>
<evidence type="ECO:0000313" key="1">
    <source>
        <dbReference type="EMBL" id="KYN38674.1"/>
    </source>
</evidence>
<protein>
    <submittedName>
        <fullName evidence="1">Uncharacterized protein</fullName>
    </submittedName>
</protein>
<gene>
    <name evidence="1" type="ORF">ALC56_06954</name>
</gene>
<evidence type="ECO:0000313" key="2">
    <source>
        <dbReference type="Proteomes" id="UP000078541"/>
    </source>
</evidence>
<dbReference type="AlphaFoldDB" id="A0A151JX99"/>
<name>A0A151JX99_9HYME</name>